<organism evidence="1 2">
    <name type="scientific">Segatella buccae ATCC 33574</name>
    <dbReference type="NCBI Taxonomy" id="873513"/>
    <lineage>
        <taxon>Bacteria</taxon>
        <taxon>Pseudomonadati</taxon>
        <taxon>Bacteroidota</taxon>
        <taxon>Bacteroidia</taxon>
        <taxon>Bacteroidales</taxon>
        <taxon>Prevotellaceae</taxon>
        <taxon>Segatella</taxon>
    </lineage>
</organism>
<dbReference type="EMBL" id="AEPD01000025">
    <property type="protein sequence ID" value="EFU30877.1"/>
    <property type="molecule type" value="Genomic_DNA"/>
</dbReference>
<keyword evidence="2" id="KW-1185">Reference proteome</keyword>
<dbReference type="HOGENOM" id="CLU_048552_1_0_10"/>
<evidence type="ECO:0000313" key="2">
    <source>
        <dbReference type="Proteomes" id="UP000003112"/>
    </source>
</evidence>
<dbReference type="InterPro" id="IPR049676">
    <property type="entry name" value="QatC"/>
</dbReference>
<dbReference type="eggNOG" id="COG0603">
    <property type="taxonomic scope" value="Bacteria"/>
</dbReference>
<dbReference type="AlphaFoldDB" id="E6K6G3"/>
<evidence type="ECO:0000313" key="1">
    <source>
        <dbReference type="EMBL" id="EFU30877.1"/>
    </source>
</evidence>
<gene>
    <name evidence="1" type="ORF">HMPREF6485_1199</name>
</gene>
<reference evidence="1 2" key="1">
    <citation type="submission" date="2010-10" db="EMBL/GenBank/DDBJ databases">
        <authorList>
            <person name="Muzny D."/>
            <person name="Qin X."/>
            <person name="Deng J."/>
            <person name="Jiang H."/>
            <person name="Liu Y."/>
            <person name="Qu J."/>
            <person name="Song X.-Z."/>
            <person name="Zhang L."/>
            <person name="Thornton R."/>
            <person name="Coyle M."/>
            <person name="Francisco L."/>
            <person name="Jackson L."/>
            <person name="Javaid M."/>
            <person name="Korchina V."/>
            <person name="Kovar C."/>
            <person name="Mata R."/>
            <person name="Mathew T."/>
            <person name="Ngo R."/>
            <person name="Nguyen L."/>
            <person name="Nguyen N."/>
            <person name="Okwuonu G."/>
            <person name="Ongeri F."/>
            <person name="Pham C."/>
            <person name="Simmons D."/>
            <person name="Wilczek-Boney K."/>
            <person name="Hale W."/>
            <person name="Jakkamsetti A."/>
            <person name="Pham P."/>
            <person name="Ruth R."/>
            <person name="San Lucas F."/>
            <person name="Warren J."/>
            <person name="Zhang J."/>
            <person name="Zhao Z."/>
            <person name="Zhou C."/>
            <person name="Zhu D."/>
            <person name="Lee S."/>
            <person name="Bess C."/>
            <person name="Blankenburg K."/>
            <person name="Forbes L."/>
            <person name="Fu Q."/>
            <person name="Gubbala S."/>
            <person name="Hirani K."/>
            <person name="Jayaseelan J.C."/>
            <person name="Lara F."/>
            <person name="Munidasa M."/>
            <person name="Palculict T."/>
            <person name="Patil S."/>
            <person name="Pu L.-L."/>
            <person name="Saada N."/>
            <person name="Tang L."/>
            <person name="Weissenberger G."/>
            <person name="Zhu Y."/>
            <person name="Hemphill L."/>
            <person name="Shang Y."/>
            <person name="Youmans B."/>
            <person name="Ayvaz T."/>
            <person name="Ross M."/>
            <person name="Santibanez J."/>
            <person name="Aqrawi P."/>
            <person name="Gross S."/>
            <person name="Joshi V."/>
            <person name="Fowler G."/>
            <person name="Nazareth L."/>
            <person name="Reid J."/>
            <person name="Worley K."/>
            <person name="Petrosino J."/>
            <person name="Highlander S."/>
            <person name="Gibbs R."/>
        </authorList>
    </citation>
    <scope>NUCLEOTIDE SEQUENCE [LARGE SCALE GENOMIC DNA]</scope>
    <source>
        <strain evidence="1 2">ATCC 33574</strain>
    </source>
</reference>
<dbReference type="RefSeq" id="WP_004345210.1">
    <property type="nucleotide sequence ID" value="NZ_GL586311.1"/>
</dbReference>
<comment type="caution">
    <text evidence="1">The sequence shown here is derived from an EMBL/GenBank/DDBJ whole genome shotgun (WGS) entry which is preliminary data.</text>
</comment>
<dbReference type="STRING" id="873513.HMPREF6485_1199"/>
<dbReference type="InterPro" id="IPR014729">
    <property type="entry name" value="Rossmann-like_a/b/a_fold"/>
</dbReference>
<protein>
    <recommendedName>
        <fullName evidence="3">7-cyano-7-deazaguanine synthase</fullName>
    </recommendedName>
</protein>
<dbReference type="Gene3D" id="3.40.50.620">
    <property type="entry name" value="HUPs"/>
    <property type="match status" value="1"/>
</dbReference>
<dbReference type="GeneID" id="93536024"/>
<evidence type="ECO:0008006" key="3">
    <source>
        <dbReference type="Google" id="ProtNLM"/>
    </source>
</evidence>
<sequence>MMKIEVLDFSYKGKESKKQLVISVSIQGSHTVQSTAVTIDIFNISYFAERIPKVYSGLLLLSAEVYAIDRAISRNKDSINGWSRELDVIFKVPESRLFQSNANQINSLLSFLTGDYWICQFKDSPEIEWVHQENSDEFNNIAQVNLFSGGMDSLIGAIDYMESCGKQCQIYLASHHDSIMKGPKIDQERIITKFTQQYPDKFIYRQPVGITPTISKELTCRSRSLMFLSIAFMVAAYKSCKVIVPENGSVSLNYPLSVSRRAACSTRTTHPLFLQSIRELLSVLSLPIIIENPYEFRTKGEMVANCLNKSYLLDIVDKCNSCGKRGGHQFMPDNPHASHCGRCMPCMYRKASMVNCNDSTTYGIKMSTLFQQPKKISNDFYAMLNYLKKDISKEDISKELNIMGLKRDNPNFDDYVSLVERTRYELKTLIVKEGNNAIKQYLN</sequence>
<proteinExistence type="predicted"/>
<accession>E6K6G3</accession>
<dbReference type="NCBIfam" id="NF041925">
    <property type="entry name" value="QatC"/>
    <property type="match status" value="1"/>
</dbReference>
<name>E6K6G3_9BACT</name>
<dbReference type="Proteomes" id="UP000003112">
    <property type="component" value="Unassembled WGS sequence"/>
</dbReference>